<accession>A0A0A9HNK6</accession>
<reference evidence="1" key="2">
    <citation type="journal article" date="2015" name="Data Brief">
        <title>Shoot transcriptome of the giant reed, Arundo donax.</title>
        <authorList>
            <person name="Barrero R.A."/>
            <person name="Guerrero F.D."/>
            <person name="Moolhuijzen P."/>
            <person name="Goolsby J.A."/>
            <person name="Tidwell J."/>
            <person name="Bellgard S.E."/>
            <person name="Bellgard M.I."/>
        </authorList>
    </citation>
    <scope>NUCLEOTIDE SEQUENCE</scope>
    <source>
        <tissue evidence="1">Shoot tissue taken approximately 20 cm above the soil surface</tissue>
    </source>
</reference>
<organism evidence="1">
    <name type="scientific">Arundo donax</name>
    <name type="common">Giant reed</name>
    <name type="synonym">Donax arundinaceus</name>
    <dbReference type="NCBI Taxonomy" id="35708"/>
    <lineage>
        <taxon>Eukaryota</taxon>
        <taxon>Viridiplantae</taxon>
        <taxon>Streptophyta</taxon>
        <taxon>Embryophyta</taxon>
        <taxon>Tracheophyta</taxon>
        <taxon>Spermatophyta</taxon>
        <taxon>Magnoliopsida</taxon>
        <taxon>Liliopsida</taxon>
        <taxon>Poales</taxon>
        <taxon>Poaceae</taxon>
        <taxon>PACMAD clade</taxon>
        <taxon>Arundinoideae</taxon>
        <taxon>Arundineae</taxon>
        <taxon>Arundo</taxon>
    </lineage>
</organism>
<protein>
    <submittedName>
        <fullName evidence="1">Uncharacterized protein</fullName>
    </submittedName>
</protein>
<proteinExistence type="predicted"/>
<evidence type="ECO:0000313" key="1">
    <source>
        <dbReference type="EMBL" id="JAE38317.1"/>
    </source>
</evidence>
<sequence>MSNTRVLQNYYQCALLPLSSCSCKSRTLDRAVALLQTGRRDEWYQP</sequence>
<reference evidence="1" key="1">
    <citation type="submission" date="2014-09" db="EMBL/GenBank/DDBJ databases">
        <authorList>
            <person name="Magalhaes I.L.F."/>
            <person name="Oliveira U."/>
            <person name="Santos F.R."/>
            <person name="Vidigal T.H.D.A."/>
            <person name="Brescovit A.D."/>
            <person name="Santos A.J."/>
        </authorList>
    </citation>
    <scope>NUCLEOTIDE SEQUENCE</scope>
    <source>
        <tissue evidence="1">Shoot tissue taken approximately 20 cm above the soil surface</tissue>
    </source>
</reference>
<dbReference type="AlphaFoldDB" id="A0A0A9HNK6"/>
<name>A0A0A9HNK6_ARUDO</name>
<dbReference type="PROSITE" id="PS51257">
    <property type="entry name" value="PROKAR_LIPOPROTEIN"/>
    <property type="match status" value="1"/>
</dbReference>
<dbReference type="EMBL" id="GBRH01159579">
    <property type="protein sequence ID" value="JAE38317.1"/>
    <property type="molecule type" value="Transcribed_RNA"/>
</dbReference>